<proteinExistence type="predicted"/>
<evidence type="ECO:0000313" key="3">
    <source>
        <dbReference type="Proteomes" id="UP000464495"/>
    </source>
</evidence>
<evidence type="ECO:0000256" key="1">
    <source>
        <dbReference type="SAM" id="Phobius"/>
    </source>
</evidence>
<dbReference type="EMBL" id="CP046620">
    <property type="protein sequence ID" value="QHQ34066.1"/>
    <property type="molecule type" value="Genomic_DNA"/>
</dbReference>
<organism evidence="2 3">
    <name type="scientific">Algicella marina</name>
    <dbReference type="NCBI Taxonomy" id="2683284"/>
    <lineage>
        <taxon>Bacteria</taxon>
        <taxon>Pseudomonadati</taxon>
        <taxon>Pseudomonadota</taxon>
        <taxon>Alphaproteobacteria</taxon>
        <taxon>Rhodobacterales</taxon>
        <taxon>Paracoccaceae</taxon>
        <taxon>Algicella</taxon>
    </lineage>
</organism>
<reference evidence="2 3" key="1">
    <citation type="submission" date="2019-12" db="EMBL/GenBank/DDBJ databases">
        <title>Complete genome sequence of Algicella marina strain 9Alg 56(T) isolated from the red alga Tichocarpus crinitus.</title>
        <authorList>
            <person name="Kim S.-G."/>
            <person name="Nedashkovskaya O.I."/>
        </authorList>
    </citation>
    <scope>NUCLEOTIDE SEQUENCE [LARGE SCALE GENOMIC DNA]</scope>
    <source>
        <strain evidence="2 3">9Alg 56</strain>
    </source>
</reference>
<evidence type="ECO:0000313" key="2">
    <source>
        <dbReference type="EMBL" id="QHQ34066.1"/>
    </source>
</evidence>
<gene>
    <name evidence="2" type="ORF">GO499_02130</name>
</gene>
<keyword evidence="1" id="KW-0812">Transmembrane</keyword>
<sequence length="71" mass="8043">MVETRTVWEGLSPSTLTSVVNWAQGLDFQYLWDPVLLNLLTAPLSPLLLVVGLFFFIIRRKPEPIDPYSPA</sequence>
<keyword evidence="3" id="KW-1185">Reference proteome</keyword>
<dbReference type="Proteomes" id="UP000464495">
    <property type="component" value="Chromosome"/>
</dbReference>
<keyword evidence="1" id="KW-0472">Membrane</keyword>
<protein>
    <submittedName>
        <fullName evidence="2">Uncharacterized protein</fullName>
    </submittedName>
</protein>
<dbReference type="RefSeq" id="WP_161860637.1">
    <property type="nucleotide sequence ID" value="NZ_CP046620.1"/>
</dbReference>
<accession>A0A6P1SXX2</accession>
<feature type="transmembrane region" description="Helical" evidence="1">
    <location>
        <begin position="35"/>
        <end position="58"/>
    </location>
</feature>
<dbReference type="KEGG" id="amaq:GO499_02130"/>
<name>A0A6P1SXX2_9RHOB</name>
<dbReference type="AlphaFoldDB" id="A0A6P1SXX2"/>
<keyword evidence="1" id="KW-1133">Transmembrane helix</keyword>